<dbReference type="EMBL" id="CP151503">
    <property type="protein sequence ID" value="WZN60552.1"/>
    <property type="molecule type" value="Genomic_DNA"/>
</dbReference>
<proteinExistence type="predicted"/>
<feature type="region of interest" description="Disordered" evidence="1">
    <location>
        <begin position="45"/>
        <end position="153"/>
    </location>
</feature>
<evidence type="ECO:0000259" key="2">
    <source>
        <dbReference type="PROSITE" id="PS50174"/>
    </source>
</evidence>
<dbReference type="GO" id="GO:0003676">
    <property type="term" value="F:nucleic acid binding"/>
    <property type="evidence" value="ECO:0007669"/>
    <property type="project" value="InterPro"/>
</dbReference>
<reference evidence="3 4" key="1">
    <citation type="submission" date="2024-03" db="EMBL/GenBank/DDBJ databases">
        <title>Complete genome sequence of the green alga Chloropicon roscoffensis RCC1871.</title>
        <authorList>
            <person name="Lemieux C."/>
            <person name="Pombert J.-F."/>
            <person name="Otis C."/>
            <person name="Turmel M."/>
        </authorList>
    </citation>
    <scope>NUCLEOTIDE SEQUENCE [LARGE SCALE GENOMIC DNA]</scope>
    <source>
        <strain evidence="3 4">RCC1871</strain>
    </source>
</reference>
<organism evidence="3 4">
    <name type="scientific">Chloropicon roscoffensis</name>
    <dbReference type="NCBI Taxonomy" id="1461544"/>
    <lineage>
        <taxon>Eukaryota</taxon>
        <taxon>Viridiplantae</taxon>
        <taxon>Chlorophyta</taxon>
        <taxon>Chloropicophyceae</taxon>
        <taxon>Chloropicales</taxon>
        <taxon>Chloropicaceae</taxon>
        <taxon>Chloropicon</taxon>
    </lineage>
</organism>
<protein>
    <submittedName>
        <fullName evidence="3">G-patch domain-containing protein</fullName>
    </submittedName>
</protein>
<feature type="domain" description="G-patch" evidence="2">
    <location>
        <begin position="304"/>
        <end position="347"/>
    </location>
</feature>
<evidence type="ECO:0000256" key="1">
    <source>
        <dbReference type="SAM" id="MobiDB-lite"/>
    </source>
</evidence>
<dbReference type="Pfam" id="PF01585">
    <property type="entry name" value="G-patch"/>
    <property type="match status" value="1"/>
</dbReference>
<feature type="region of interest" description="Disordered" evidence="1">
    <location>
        <begin position="1"/>
        <end position="30"/>
    </location>
</feature>
<dbReference type="PROSITE" id="PS50174">
    <property type="entry name" value="G_PATCH"/>
    <property type="match status" value="1"/>
</dbReference>
<keyword evidence="4" id="KW-1185">Reference proteome</keyword>
<dbReference type="PANTHER" id="PTHR47423:SF2">
    <property type="entry name" value="PROTEIN SQS1"/>
    <property type="match status" value="1"/>
</dbReference>
<dbReference type="InterPro" id="IPR000467">
    <property type="entry name" value="G_patch_dom"/>
</dbReference>
<gene>
    <name evidence="3" type="ORF">HKI87_03g20860</name>
</gene>
<feature type="compositionally biased region" description="Acidic residues" evidence="1">
    <location>
        <begin position="63"/>
        <end position="75"/>
    </location>
</feature>
<evidence type="ECO:0000313" key="4">
    <source>
        <dbReference type="Proteomes" id="UP001472866"/>
    </source>
</evidence>
<feature type="compositionally biased region" description="Low complexity" evidence="1">
    <location>
        <begin position="282"/>
        <end position="292"/>
    </location>
</feature>
<dbReference type="AlphaFoldDB" id="A0AAX4P2M1"/>
<dbReference type="Proteomes" id="UP001472866">
    <property type="component" value="Chromosome 03"/>
</dbReference>
<feature type="compositionally biased region" description="Low complexity" evidence="1">
    <location>
        <begin position="10"/>
        <end position="19"/>
    </location>
</feature>
<accession>A0AAX4P2M1</accession>
<dbReference type="PANTHER" id="PTHR47423">
    <property type="entry name" value="G-PATCH DOMAIN CONTAINING PROTEIN"/>
    <property type="match status" value="1"/>
</dbReference>
<feature type="region of interest" description="Disordered" evidence="1">
    <location>
        <begin position="253"/>
        <end position="297"/>
    </location>
</feature>
<dbReference type="SMART" id="SM00443">
    <property type="entry name" value="G_patch"/>
    <property type="match status" value="1"/>
</dbReference>
<evidence type="ECO:0000313" key="3">
    <source>
        <dbReference type="EMBL" id="WZN60552.1"/>
    </source>
</evidence>
<feature type="compositionally biased region" description="Basic and acidic residues" evidence="1">
    <location>
        <begin position="142"/>
        <end position="153"/>
    </location>
</feature>
<sequence>MVLDQELEASLGEDSSSETSDLEDGEEENIDLLLSAFEKKHFTIENDFGEAVPAEDGATTSTEGEDSDDEEEDGEVQARGGAASSVGGLPQYPVSSGELHRSRENRTSSGNGQGGANAAGGNKKGRRKEKLKKRGEKKVARRERIQSKRANRLEGKKGGQFNLRSISNKLIFFIDEVDDDTIEFPPIPNQLKQGGSSRMAIKFLSKLSKVFELKLVTLHKVKKFVLIGAMRTPRTPLFVTDAHRDKVKDILKEWGDVKNPPERKASERKDGAEAEREDRAAEASTSASASTSAGGGFGDFEMHTKGIGMKLLQKMGFVQGQGLGKQNQGNSEPILAQVRKKKLGLGA</sequence>
<feature type="compositionally biased region" description="Acidic residues" evidence="1">
    <location>
        <begin position="20"/>
        <end position="30"/>
    </location>
</feature>
<feature type="compositionally biased region" description="Basic and acidic residues" evidence="1">
    <location>
        <begin position="253"/>
        <end position="281"/>
    </location>
</feature>
<feature type="compositionally biased region" description="Basic residues" evidence="1">
    <location>
        <begin position="123"/>
        <end position="141"/>
    </location>
</feature>
<name>A0AAX4P2M1_9CHLO</name>